<dbReference type="InterPro" id="IPR053163">
    <property type="entry name" value="HTH-type_regulator_Rgg"/>
</dbReference>
<dbReference type="EMBL" id="JXJW01000014">
    <property type="protein sequence ID" value="PCS05852.1"/>
    <property type="molecule type" value="Genomic_DNA"/>
</dbReference>
<evidence type="ECO:0000259" key="1">
    <source>
        <dbReference type="PROSITE" id="PS50943"/>
    </source>
</evidence>
<evidence type="ECO:0000313" key="3">
    <source>
        <dbReference type="Proteomes" id="UP000218282"/>
    </source>
</evidence>
<dbReference type="Pfam" id="PF21259">
    <property type="entry name" value="Rgg_C"/>
    <property type="match status" value="1"/>
</dbReference>
<dbReference type="PROSITE" id="PS50943">
    <property type="entry name" value="HTH_CROC1"/>
    <property type="match status" value="1"/>
</dbReference>
<evidence type="ECO:0000313" key="2">
    <source>
        <dbReference type="EMBL" id="PCS05852.1"/>
    </source>
</evidence>
<dbReference type="SUPFAM" id="SSF47413">
    <property type="entry name" value="lambda repressor-like DNA-binding domains"/>
    <property type="match status" value="1"/>
</dbReference>
<gene>
    <name evidence="2" type="ORF">RU86_GL000607</name>
</gene>
<organism evidence="2 3">
    <name type="scientific">Pseudolactococcus piscium</name>
    <dbReference type="NCBI Taxonomy" id="1364"/>
    <lineage>
        <taxon>Bacteria</taxon>
        <taxon>Bacillati</taxon>
        <taxon>Bacillota</taxon>
        <taxon>Bacilli</taxon>
        <taxon>Lactobacillales</taxon>
        <taxon>Streptococcaceae</taxon>
        <taxon>Pseudolactococcus</taxon>
    </lineage>
</organism>
<dbReference type="InterPro" id="IPR010982">
    <property type="entry name" value="Lambda_DNA-bd_dom_sf"/>
</dbReference>
<dbReference type="Pfam" id="PF01381">
    <property type="entry name" value="HTH_3"/>
    <property type="match status" value="1"/>
</dbReference>
<dbReference type="InterPro" id="IPR001387">
    <property type="entry name" value="Cro/C1-type_HTH"/>
</dbReference>
<dbReference type="SMART" id="SM00530">
    <property type="entry name" value="HTH_XRE"/>
    <property type="match status" value="1"/>
</dbReference>
<accession>A0A2A5RX97</accession>
<dbReference type="Proteomes" id="UP000218282">
    <property type="component" value="Unassembled WGS sequence"/>
</dbReference>
<reference evidence="2 3" key="1">
    <citation type="submission" date="2014-12" db="EMBL/GenBank/DDBJ databases">
        <title>Draft genome sequences of 10 type strains of Lactococcus.</title>
        <authorList>
            <person name="Sun Z."/>
            <person name="Zhong Z."/>
            <person name="Liu W."/>
            <person name="Zhang W."/>
            <person name="Zhang H."/>
        </authorList>
    </citation>
    <scope>NUCLEOTIDE SEQUENCE [LARGE SCALE GENOMIC DNA]</scope>
    <source>
        <strain evidence="2 3">DSM 6634</strain>
    </source>
</reference>
<proteinExistence type="predicted"/>
<protein>
    <recommendedName>
        <fullName evidence="1">HTH cro/C1-type domain-containing protein</fullName>
    </recommendedName>
</protein>
<feature type="domain" description="HTH cro/C1-type" evidence="1">
    <location>
        <begin position="10"/>
        <end position="63"/>
    </location>
</feature>
<dbReference type="Gene3D" id="1.10.260.40">
    <property type="entry name" value="lambda repressor-like DNA-binding domains"/>
    <property type="match status" value="1"/>
</dbReference>
<dbReference type="RefSeq" id="WP_096814825.1">
    <property type="nucleotide sequence ID" value="NZ_JXJW01000014.1"/>
</dbReference>
<keyword evidence="3" id="KW-1185">Reference proteome</keyword>
<dbReference type="PANTHER" id="PTHR37038">
    <property type="entry name" value="TRANSCRIPTIONAL REGULATOR-RELATED"/>
    <property type="match status" value="1"/>
</dbReference>
<name>A0A2A5RX97_9LACT</name>
<dbReference type="CDD" id="cd00093">
    <property type="entry name" value="HTH_XRE"/>
    <property type="match status" value="1"/>
</dbReference>
<comment type="caution">
    <text evidence="2">The sequence shown here is derived from an EMBL/GenBank/DDBJ whole genome shotgun (WGS) entry which is preliminary data.</text>
</comment>
<dbReference type="GO" id="GO:0003677">
    <property type="term" value="F:DNA binding"/>
    <property type="evidence" value="ECO:0007669"/>
    <property type="project" value="InterPro"/>
</dbReference>
<dbReference type="InterPro" id="IPR010057">
    <property type="entry name" value="Transcription_activator_Rgg_C"/>
</dbReference>
<dbReference type="AlphaFoldDB" id="A0A2A5RX97"/>
<sequence>MVYKKYGQVFRKLRKQRGLPLIYFEPLGISKAALAKFERGETMMSFERLTLALQSLDVSLEEFEHHLNHFSLSNLEAISDDIFDLSIRGEQQALSTLSQELAEDDQLILSLTARYASYNSEFKSLSSSEGLDDIRDFLYKIELWGYYELHILFHTVFHLESEEVIYLFNRCLMSNPHFFNIPKYRTKLLDLGYRAANVLISRGDQDGSLYLLNRIDSYQVHHTMANQNFKNLTIGFWTYRFEDAASGRQQITKCVELIKEIETPDMAEYITQAFKTIINS</sequence>
<dbReference type="NCBIfam" id="TIGR01716">
    <property type="entry name" value="RGG_Cterm"/>
    <property type="match status" value="1"/>
</dbReference>